<evidence type="ECO:0000313" key="3">
    <source>
        <dbReference type="Proteomes" id="UP000886657"/>
    </source>
</evidence>
<feature type="chain" id="PRO_5039018583" evidence="1">
    <location>
        <begin position="25"/>
        <end position="150"/>
    </location>
</feature>
<comment type="caution">
    <text evidence="2">The sequence shown here is derived from an EMBL/GenBank/DDBJ whole genome shotgun (WGS) entry which is preliminary data.</text>
</comment>
<dbReference type="AlphaFoldDB" id="A0A9D7SDB3"/>
<gene>
    <name evidence="2" type="ORF">IPP58_03170</name>
</gene>
<dbReference type="SUPFAM" id="SSF48695">
    <property type="entry name" value="Multiheme cytochromes"/>
    <property type="match status" value="1"/>
</dbReference>
<reference evidence="2" key="1">
    <citation type="submission" date="2020-10" db="EMBL/GenBank/DDBJ databases">
        <title>Connecting structure to function with the recovery of over 1000 high-quality activated sludge metagenome-assembled genomes encoding full-length rRNA genes using long-read sequencing.</title>
        <authorList>
            <person name="Singleton C.M."/>
            <person name="Petriglieri F."/>
            <person name="Kristensen J.M."/>
            <person name="Kirkegaard R.H."/>
            <person name="Michaelsen T.Y."/>
            <person name="Andersen M.H."/>
            <person name="Karst S.M."/>
            <person name="Dueholm M.S."/>
            <person name="Nielsen P.H."/>
            <person name="Albertsen M."/>
        </authorList>
    </citation>
    <scope>NUCLEOTIDE SEQUENCE</scope>
    <source>
        <strain evidence="2">Skiv_18-Q3-R9-52_MAXAC.067</strain>
    </source>
</reference>
<organism evidence="2 3">
    <name type="scientific">Candidatus Geothrix skivensis</name>
    <dbReference type="NCBI Taxonomy" id="2954439"/>
    <lineage>
        <taxon>Bacteria</taxon>
        <taxon>Pseudomonadati</taxon>
        <taxon>Acidobacteriota</taxon>
        <taxon>Holophagae</taxon>
        <taxon>Holophagales</taxon>
        <taxon>Holophagaceae</taxon>
        <taxon>Geothrix</taxon>
    </lineage>
</organism>
<sequence>MLFVLALCLGFLSACSLLSPEASFAPSHPEKLGPGRPLCSSCHESELLSGARKPYASFDHTPTFLKDHGLSAGRDAGTCASCHGQSFCSDCHSGKTMIPPAVLLGNRPDRAVPHRAGYLSYHQIEGKIDPVGCYTCHGRANNQRCAACHK</sequence>
<dbReference type="EMBL" id="JADKIO010000005">
    <property type="protein sequence ID" value="MBK9795489.1"/>
    <property type="molecule type" value="Genomic_DNA"/>
</dbReference>
<keyword evidence="1" id="KW-0732">Signal</keyword>
<proteinExistence type="predicted"/>
<feature type="signal peptide" evidence="1">
    <location>
        <begin position="1"/>
        <end position="24"/>
    </location>
</feature>
<evidence type="ECO:0000313" key="2">
    <source>
        <dbReference type="EMBL" id="MBK9795489.1"/>
    </source>
</evidence>
<dbReference type="Proteomes" id="UP000886657">
    <property type="component" value="Unassembled WGS sequence"/>
</dbReference>
<dbReference type="Gene3D" id="1.10.720.180">
    <property type="match status" value="1"/>
</dbReference>
<evidence type="ECO:0000256" key="1">
    <source>
        <dbReference type="SAM" id="SignalP"/>
    </source>
</evidence>
<protein>
    <submittedName>
        <fullName evidence="2">Cytochrome C</fullName>
    </submittedName>
</protein>
<dbReference type="InterPro" id="IPR036280">
    <property type="entry name" value="Multihaem_cyt_sf"/>
</dbReference>
<name>A0A9D7SDB3_9BACT</name>
<accession>A0A9D7SDB3</accession>